<evidence type="ECO:0000256" key="3">
    <source>
        <dbReference type="ARBA" id="ARBA00022670"/>
    </source>
</evidence>
<evidence type="ECO:0000313" key="9">
    <source>
        <dbReference type="EMBL" id="BFD46874.1"/>
    </source>
</evidence>
<evidence type="ECO:0000259" key="7">
    <source>
        <dbReference type="Pfam" id="PF02016"/>
    </source>
</evidence>
<protein>
    <submittedName>
        <fullName evidence="9">LD-carboxypeptidase</fullName>
    </submittedName>
</protein>
<gene>
    <name evidence="9" type="ORF">DMENIID0002_15200</name>
</gene>
<accession>A0AAT9GAS7</accession>
<dbReference type="InterPro" id="IPR027461">
    <property type="entry name" value="Carboxypeptidase_A_C_sf"/>
</dbReference>
<feature type="domain" description="LD-carboxypeptidase N-terminal" evidence="7">
    <location>
        <begin position="6"/>
        <end position="125"/>
    </location>
</feature>
<keyword evidence="2" id="KW-0121">Carboxypeptidase</keyword>
<comment type="similarity">
    <text evidence="1">Belongs to the peptidase S66 family.</text>
</comment>
<dbReference type="InterPro" id="IPR040449">
    <property type="entry name" value="Peptidase_S66_N"/>
</dbReference>
<evidence type="ECO:0000256" key="2">
    <source>
        <dbReference type="ARBA" id="ARBA00022645"/>
    </source>
</evidence>
<evidence type="ECO:0000256" key="6">
    <source>
        <dbReference type="PIRSR" id="PIRSR028757-1"/>
    </source>
</evidence>
<dbReference type="PIRSF" id="PIRSF028757">
    <property type="entry name" value="LD-carboxypeptidase"/>
    <property type="match status" value="1"/>
</dbReference>
<evidence type="ECO:0000256" key="4">
    <source>
        <dbReference type="ARBA" id="ARBA00022801"/>
    </source>
</evidence>
<feature type="domain" description="LD-carboxypeptidase C-terminal" evidence="8">
    <location>
        <begin position="176"/>
        <end position="288"/>
    </location>
</feature>
<feature type="active site" description="Charge relay system" evidence="6">
    <location>
        <position position="274"/>
    </location>
</feature>
<dbReference type="SUPFAM" id="SSF52317">
    <property type="entry name" value="Class I glutamine amidotransferase-like"/>
    <property type="match status" value="1"/>
</dbReference>
<sequence>MKKLIIDVVAPSSKTLGMYQYFDQIQALFKDYYNIQISIADNIIDDSSVFSASTLEVRLQSFISALQNLDSNVIWAYRGGYGSMELIPFLKPHMFNKYKILVGFSDITALHLYFNQIIGWSSLHATVLDRIVRGVNAQDHIDIINALLGNTKNFTYDLYPINAIAKNLTNRDSILGQILGGNLSMVQYSLGTNWQLNSTNKILIFEDVGERGYRIFARLEQLKQVGILEKSQAILFGEFTNGEEQDGRDLTQTAIQIAVENSQVPAFFIKDIGHIARNLPLPLGTSAVISQNKLLITNPFI</sequence>
<keyword evidence="3" id="KW-0645">Protease</keyword>
<proteinExistence type="inferred from homology"/>
<keyword evidence="4" id="KW-0378">Hydrolase</keyword>
<dbReference type="Pfam" id="PF02016">
    <property type="entry name" value="Peptidase_S66"/>
    <property type="match status" value="1"/>
</dbReference>
<dbReference type="CDD" id="cd07025">
    <property type="entry name" value="Peptidase_S66"/>
    <property type="match status" value="1"/>
</dbReference>
<dbReference type="GO" id="GO:0006508">
    <property type="term" value="P:proteolysis"/>
    <property type="evidence" value="ECO:0007669"/>
    <property type="project" value="UniProtKB-KW"/>
</dbReference>
<feature type="active site" description="Charge relay system" evidence="6">
    <location>
        <position position="206"/>
    </location>
</feature>
<dbReference type="InterPro" id="IPR003507">
    <property type="entry name" value="S66_fam"/>
</dbReference>
<dbReference type="Pfam" id="PF17676">
    <property type="entry name" value="Peptidase_S66C"/>
    <property type="match status" value="1"/>
</dbReference>
<reference evidence="9" key="1">
    <citation type="submission" date="2024-01" db="EMBL/GenBank/DDBJ databases">
        <title>Sequencing the genomes of a sandfly, Sergentomyia squamirostris, and its two endosymbionts.</title>
        <authorList>
            <person name="Itokawa K."/>
            <person name="Sanjoba C."/>
        </authorList>
    </citation>
    <scope>NUCLEOTIDE SEQUENCE</scope>
    <source>
        <strain evidence="9">RiSSQ</strain>
    </source>
</reference>
<name>A0AAT9GAS7_9RICK</name>
<dbReference type="InterPro" id="IPR029062">
    <property type="entry name" value="Class_I_gatase-like"/>
</dbReference>
<dbReference type="SUPFAM" id="SSF141986">
    <property type="entry name" value="LD-carboxypeptidase A C-terminal domain-like"/>
    <property type="match status" value="1"/>
</dbReference>
<dbReference type="Gene3D" id="3.40.50.10740">
    <property type="entry name" value="Class I glutamine amidotransferase-like"/>
    <property type="match status" value="1"/>
</dbReference>
<dbReference type="AlphaFoldDB" id="A0AAT9GAS7"/>
<evidence type="ECO:0000259" key="8">
    <source>
        <dbReference type="Pfam" id="PF17676"/>
    </source>
</evidence>
<dbReference type="GO" id="GO:0004180">
    <property type="term" value="F:carboxypeptidase activity"/>
    <property type="evidence" value="ECO:0007669"/>
    <property type="project" value="UniProtKB-KW"/>
</dbReference>
<dbReference type="Gene3D" id="3.50.30.60">
    <property type="entry name" value="LD-carboxypeptidase A C-terminal domain-like"/>
    <property type="match status" value="1"/>
</dbReference>
<feature type="active site" description="Nucleophile" evidence="6">
    <location>
        <position position="105"/>
    </location>
</feature>
<dbReference type="PANTHER" id="PTHR30237">
    <property type="entry name" value="MURAMOYLTETRAPEPTIDE CARBOXYPEPTIDASE"/>
    <property type="match status" value="1"/>
</dbReference>
<dbReference type="PANTHER" id="PTHR30237:SF2">
    <property type="entry name" value="MUREIN TETRAPEPTIDE CARBOXYPEPTIDASE"/>
    <property type="match status" value="1"/>
</dbReference>
<keyword evidence="5" id="KW-0720">Serine protease</keyword>
<evidence type="ECO:0000256" key="5">
    <source>
        <dbReference type="ARBA" id="ARBA00022825"/>
    </source>
</evidence>
<dbReference type="EMBL" id="AP029170">
    <property type="protein sequence ID" value="BFD46874.1"/>
    <property type="molecule type" value="Genomic_DNA"/>
</dbReference>
<evidence type="ECO:0000256" key="1">
    <source>
        <dbReference type="ARBA" id="ARBA00010233"/>
    </source>
</evidence>
<dbReference type="InterPro" id="IPR040921">
    <property type="entry name" value="Peptidase_S66C"/>
</dbReference>
<dbReference type="GO" id="GO:0008236">
    <property type="term" value="F:serine-type peptidase activity"/>
    <property type="evidence" value="ECO:0007669"/>
    <property type="project" value="UniProtKB-KW"/>
</dbReference>
<organism evidence="9">
    <name type="scientific">Candidatus Tisiphia endosymbiont of Sergentomyia squamirostris</name>
    <dbReference type="NCBI Taxonomy" id="3113639"/>
    <lineage>
        <taxon>Bacteria</taxon>
        <taxon>Pseudomonadati</taxon>
        <taxon>Pseudomonadota</taxon>
        <taxon>Alphaproteobacteria</taxon>
        <taxon>Rickettsiales</taxon>
        <taxon>Rickettsiaceae</taxon>
        <taxon>Rickettsieae</taxon>
        <taxon>Candidatus Tisiphia</taxon>
    </lineage>
</organism>
<dbReference type="InterPro" id="IPR027478">
    <property type="entry name" value="LdcA_N"/>
</dbReference>